<reference evidence="3" key="1">
    <citation type="submission" date="2017-10" db="EMBL/GenBank/DDBJ databases">
        <authorList>
            <person name="Regsiter A."/>
            <person name="William W."/>
        </authorList>
    </citation>
    <scope>NUCLEOTIDE SEQUENCE [LARGE SCALE GENOMIC DNA]</scope>
</reference>
<feature type="region of interest" description="Disordered" evidence="1">
    <location>
        <begin position="46"/>
        <end position="117"/>
    </location>
</feature>
<evidence type="ECO:0000313" key="2">
    <source>
        <dbReference type="EMBL" id="SOR30314.1"/>
    </source>
</evidence>
<sequence>MIPFAGQDTGDVPTHGVSSAPSPCAGIRTHDEAALYAYARRTVWGHRRSVGASDRQANRPARRRIGPARRSDRGSRRESWPSTLGRLVLVKGPEAGPAATGATPACRRGMPQATKRA</sequence>
<evidence type="ECO:0000313" key="3">
    <source>
        <dbReference type="Proteomes" id="UP000233769"/>
    </source>
</evidence>
<feature type="compositionally biased region" description="Basic and acidic residues" evidence="1">
    <location>
        <begin position="69"/>
        <end position="79"/>
    </location>
</feature>
<gene>
    <name evidence="2" type="ORF">TK0001_3712</name>
</gene>
<organism evidence="2 3">
    <name type="scientific">Methylorubrum extorquens</name>
    <name type="common">Methylobacterium dichloromethanicum</name>
    <name type="synonym">Methylobacterium extorquens</name>
    <dbReference type="NCBI Taxonomy" id="408"/>
    <lineage>
        <taxon>Bacteria</taxon>
        <taxon>Pseudomonadati</taxon>
        <taxon>Pseudomonadota</taxon>
        <taxon>Alphaproteobacteria</taxon>
        <taxon>Hyphomicrobiales</taxon>
        <taxon>Methylobacteriaceae</taxon>
        <taxon>Methylorubrum</taxon>
    </lineage>
</organism>
<accession>A0A2N9ASH2</accession>
<dbReference type="Proteomes" id="UP000233769">
    <property type="component" value="Chromosome tk0001"/>
</dbReference>
<feature type="compositionally biased region" description="Low complexity" evidence="1">
    <location>
        <begin position="95"/>
        <end position="105"/>
    </location>
</feature>
<feature type="region of interest" description="Disordered" evidence="1">
    <location>
        <begin position="1"/>
        <end position="26"/>
    </location>
</feature>
<evidence type="ECO:0000256" key="1">
    <source>
        <dbReference type="SAM" id="MobiDB-lite"/>
    </source>
</evidence>
<dbReference type="AlphaFoldDB" id="A0A2N9ASH2"/>
<name>A0A2N9ASH2_METEX</name>
<proteinExistence type="predicted"/>
<protein>
    <submittedName>
        <fullName evidence="2">Uncharacterized protein</fullName>
    </submittedName>
</protein>
<dbReference type="EMBL" id="LT962688">
    <property type="protein sequence ID" value="SOR30314.1"/>
    <property type="molecule type" value="Genomic_DNA"/>
</dbReference>